<evidence type="ECO:0000313" key="1">
    <source>
        <dbReference type="EMBL" id="PWE30279.1"/>
    </source>
</evidence>
<name>A0A2U2CEM6_9RHOB</name>
<keyword evidence="2" id="KW-1185">Reference proteome</keyword>
<reference evidence="1 2" key="1">
    <citation type="submission" date="2018-05" db="EMBL/GenBank/DDBJ databases">
        <title>Pararhodobacter marina sp. nov., isolated from deep-sea water of the Indian Ocean.</title>
        <authorList>
            <person name="Lai Q.Sr."/>
            <person name="Liu X."/>
            <person name="Shao Z."/>
        </authorList>
    </citation>
    <scope>NUCLEOTIDE SEQUENCE [LARGE SCALE GENOMIC DNA]</scope>
    <source>
        <strain evidence="1 2">CIC4N-9</strain>
    </source>
</reference>
<comment type="caution">
    <text evidence="1">The sequence shown here is derived from an EMBL/GenBank/DDBJ whole genome shotgun (WGS) entry which is preliminary data.</text>
</comment>
<gene>
    <name evidence="1" type="ORF">C4N9_06200</name>
</gene>
<sequence>MRLTRHADRRRIQRSLPIEVVSTIHAYGTERHAKGALSLTLDGRAIALAAEHDRRLSAELERYRGAYIIVASGDRVVTAARRTRRFRR</sequence>
<dbReference type="RefSeq" id="WP_146195127.1">
    <property type="nucleotide sequence ID" value="NZ_QEYD01000003.1"/>
</dbReference>
<evidence type="ECO:0008006" key="3">
    <source>
        <dbReference type="Google" id="ProtNLM"/>
    </source>
</evidence>
<dbReference type="EMBL" id="QEYD01000003">
    <property type="protein sequence ID" value="PWE30279.1"/>
    <property type="molecule type" value="Genomic_DNA"/>
</dbReference>
<protein>
    <recommendedName>
        <fullName evidence="3">DUF4258 domain-containing protein</fullName>
    </recommendedName>
</protein>
<dbReference type="AlphaFoldDB" id="A0A2U2CEM6"/>
<organism evidence="1 2">
    <name type="scientific">Pararhodobacter marinus</name>
    <dbReference type="NCBI Taxonomy" id="2184063"/>
    <lineage>
        <taxon>Bacteria</taxon>
        <taxon>Pseudomonadati</taxon>
        <taxon>Pseudomonadota</taxon>
        <taxon>Alphaproteobacteria</taxon>
        <taxon>Rhodobacterales</taxon>
        <taxon>Paracoccaceae</taxon>
        <taxon>Pararhodobacter</taxon>
    </lineage>
</organism>
<proteinExistence type="predicted"/>
<dbReference type="GeneID" id="94367503"/>
<accession>A0A2U2CEM6</accession>
<dbReference type="OrthoDB" id="7358796at2"/>
<dbReference type="Proteomes" id="UP000244940">
    <property type="component" value="Unassembled WGS sequence"/>
</dbReference>
<evidence type="ECO:0000313" key="2">
    <source>
        <dbReference type="Proteomes" id="UP000244940"/>
    </source>
</evidence>